<dbReference type="SMART" id="SM00228">
    <property type="entry name" value="PDZ"/>
    <property type="match status" value="2"/>
</dbReference>
<dbReference type="NCBIfam" id="TIGR02037">
    <property type="entry name" value="degP_htrA_DO"/>
    <property type="match status" value="1"/>
</dbReference>
<dbReference type="PROSITE" id="PS50106">
    <property type="entry name" value="PDZ"/>
    <property type="match status" value="2"/>
</dbReference>
<dbReference type="InterPro" id="IPR011782">
    <property type="entry name" value="Pept_S1C_Do"/>
</dbReference>
<dbReference type="Proteomes" id="UP000683493">
    <property type="component" value="Chromosome"/>
</dbReference>
<dbReference type="CDD" id="cd10839">
    <property type="entry name" value="cpPDZ1_DegP-like"/>
    <property type="match status" value="1"/>
</dbReference>
<reference evidence="3 4" key="1">
    <citation type="submission" date="2021-06" db="EMBL/GenBank/DDBJ databases">
        <title>Gemonas diversity in paddy soil.</title>
        <authorList>
            <person name="Liu G."/>
        </authorList>
    </citation>
    <scope>NUCLEOTIDE SEQUENCE [LARGE SCALE GENOMIC DNA]</scope>
    <source>
        <strain evidence="3 4">RG29</strain>
    </source>
</reference>
<feature type="domain" description="PDZ" evidence="2">
    <location>
        <begin position="352"/>
        <end position="442"/>
    </location>
</feature>
<dbReference type="Pfam" id="PF13180">
    <property type="entry name" value="PDZ_2"/>
    <property type="match status" value="2"/>
</dbReference>
<sequence>MFGTTALAAPAPGKHPLRQTPDYVKLAADLTPAVVNVSTRKSFKPARPQSSPQNRGNRDPFEDFFDHFYRGIPEHSQPQTSLGSGVIISGDGEILTNYHVIADADEITVRLSDHHHYKAKVIGTDEKLDVAVLKISAKGSLHVAPLGDSDRIRVGDWVMAIGNPFGLERTVTAGIISAKGRVIGSGPYDDFLQTDASINPGNSGGPLIDGKGEVIGINTAIIASGQGIGFAIPINMVKSVLPQLQLGKKVTRGYLGVKVQMVTDDLASSFGMDEAKGALVAEVTSGGPAEKAGVKAGDIITEFDGKAVRDMNELPRLVAGTAAGKNVHLKLLRDGKTIDKTVTVALLPADGEVTAKAEASSIGIAVRDLTPEYAANAGISFRKGVVVTSLEANSTAEAAGVQVNDVITEVNGTKVATAAEYDKAAAQLKTGGTARLLLKRGESSLFVAFRIP</sequence>
<name>A0ABX8JPZ0_9BACT</name>
<feature type="domain" description="PDZ" evidence="2">
    <location>
        <begin position="243"/>
        <end position="335"/>
    </location>
</feature>
<gene>
    <name evidence="3" type="ORF">KP005_13815</name>
</gene>
<dbReference type="Pfam" id="PF13365">
    <property type="entry name" value="Trypsin_2"/>
    <property type="match status" value="1"/>
</dbReference>
<dbReference type="PANTHER" id="PTHR22939:SF130">
    <property type="entry name" value="PERIPLASMIC SERINE ENDOPROTEASE DEGP-LIKE-RELATED"/>
    <property type="match status" value="1"/>
</dbReference>
<dbReference type="InterPro" id="IPR001478">
    <property type="entry name" value="PDZ"/>
</dbReference>
<keyword evidence="4" id="KW-1185">Reference proteome</keyword>
<feature type="region of interest" description="Disordered" evidence="1">
    <location>
        <begin position="39"/>
        <end position="59"/>
    </location>
</feature>
<organism evidence="3 4">
    <name type="scientific">Geomonas diazotrophica</name>
    <dbReference type="NCBI Taxonomy" id="2843197"/>
    <lineage>
        <taxon>Bacteria</taxon>
        <taxon>Pseudomonadati</taxon>
        <taxon>Thermodesulfobacteriota</taxon>
        <taxon>Desulfuromonadia</taxon>
        <taxon>Geobacterales</taxon>
        <taxon>Geobacteraceae</taxon>
        <taxon>Geomonas</taxon>
    </lineage>
</organism>
<accession>A0ABX8JPZ0</accession>
<evidence type="ECO:0000256" key="1">
    <source>
        <dbReference type="SAM" id="MobiDB-lite"/>
    </source>
</evidence>
<evidence type="ECO:0000313" key="3">
    <source>
        <dbReference type="EMBL" id="QWV99764.1"/>
    </source>
</evidence>
<evidence type="ECO:0000259" key="2">
    <source>
        <dbReference type="PROSITE" id="PS50106"/>
    </source>
</evidence>
<protein>
    <submittedName>
        <fullName evidence="3">DegQ family serine endoprotease</fullName>
    </submittedName>
</protein>
<evidence type="ECO:0000313" key="4">
    <source>
        <dbReference type="Proteomes" id="UP000683493"/>
    </source>
</evidence>
<proteinExistence type="predicted"/>
<dbReference type="PANTHER" id="PTHR22939">
    <property type="entry name" value="SERINE PROTEASE FAMILY S1C HTRA-RELATED"/>
    <property type="match status" value="1"/>
</dbReference>
<dbReference type="EMBL" id="CP076724">
    <property type="protein sequence ID" value="QWV99764.1"/>
    <property type="molecule type" value="Genomic_DNA"/>
</dbReference>